<evidence type="ECO:0000313" key="2">
    <source>
        <dbReference type="EMBL" id="GIH15243.1"/>
    </source>
</evidence>
<protein>
    <submittedName>
        <fullName evidence="2">Uncharacterized protein</fullName>
    </submittedName>
</protein>
<evidence type="ECO:0000313" key="3">
    <source>
        <dbReference type="Proteomes" id="UP000642748"/>
    </source>
</evidence>
<proteinExistence type="predicted"/>
<dbReference type="RefSeq" id="WP_203918885.1">
    <property type="nucleotide sequence ID" value="NZ_BONZ01000032.1"/>
</dbReference>
<sequence>MLAVFGVLVLGLGLGACGLLDSDLYFIGAELLFIGAVGFAVRAADLWRWWRRTR</sequence>
<dbReference type="Proteomes" id="UP000642748">
    <property type="component" value="Unassembled WGS sequence"/>
</dbReference>
<feature type="transmembrane region" description="Helical" evidence="1">
    <location>
        <begin position="25"/>
        <end position="44"/>
    </location>
</feature>
<dbReference type="AlphaFoldDB" id="A0A8J3QQW9"/>
<keyword evidence="1" id="KW-0812">Transmembrane</keyword>
<keyword evidence="3" id="KW-1185">Reference proteome</keyword>
<name>A0A8J3QQW9_9ACTN</name>
<comment type="caution">
    <text evidence="2">The sequence shown here is derived from an EMBL/GenBank/DDBJ whole genome shotgun (WGS) entry which is preliminary data.</text>
</comment>
<keyword evidence="1" id="KW-0472">Membrane</keyword>
<organism evidence="2 3">
    <name type="scientific">Rugosimonospora africana</name>
    <dbReference type="NCBI Taxonomy" id="556532"/>
    <lineage>
        <taxon>Bacteria</taxon>
        <taxon>Bacillati</taxon>
        <taxon>Actinomycetota</taxon>
        <taxon>Actinomycetes</taxon>
        <taxon>Micromonosporales</taxon>
        <taxon>Micromonosporaceae</taxon>
        <taxon>Rugosimonospora</taxon>
    </lineage>
</organism>
<evidence type="ECO:0000256" key="1">
    <source>
        <dbReference type="SAM" id="Phobius"/>
    </source>
</evidence>
<reference evidence="2" key="1">
    <citation type="submission" date="2021-01" db="EMBL/GenBank/DDBJ databases">
        <title>Whole genome shotgun sequence of Rugosimonospora africana NBRC 104875.</title>
        <authorList>
            <person name="Komaki H."/>
            <person name="Tamura T."/>
        </authorList>
    </citation>
    <scope>NUCLEOTIDE SEQUENCE</scope>
    <source>
        <strain evidence="2">NBRC 104875</strain>
    </source>
</reference>
<dbReference type="EMBL" id="BONZ01000032">
    <property type="protein sequence ID" value="GIH15243.1"/>
    <property type="molecule type" value="Genomic_DNA"/>
</dbReference>
<gene>
    <name evidence="2" type="ORF">Raf01_34150</name>
</gene>
<accession>A0A8J3QQW9</accession>
<keyword evidence="1" id="KW-1133">Transmembrane helix</keyword>